<feature type="region of interest" description="Disordered" evidence="1">
    <location>
        <begin position="1"/>
        <end position="55"/>
    </location>
</feature>
<organism evidence="3 4">
    <name type="scientific">Desmophyllum pertusum</name>
    <dbReference type="NCBI Taxonomy" id="174260"/>
    <lineage>
        <taxon>Eukaryota</taxon>
        <taxon>Metazoa</taxon>
        <taxon>Cnidaria</taxon>
        <taxon>Anthozoa</taxon>
        <taxon>Hexacorallia</taxon>
        <taxon>Scleractinia</taxon>
        <taxon>Caryophylliina</taxon>
        <taxon>Caryophylliidae</taxon>
        <taxon>Desmophyllum</taxon>
    </lineage>
</organism>
<dbReference type="InterPro" id="IPR038461">
    <property type="entry name" value="Schlafen_AlbA_2_dom_sf"/>
</dbReference>
<dbReference type="AlphaFoldDB" id="A0A9W9YS73"/>
<comment type="caution">
    <text evidence="3">The sequence shown here is derived from an EMBL/GenBank/DDBJ whole genome shotgun (WGS) entry which is preliminary data.</text>
</comment>
<dbReference type="EMBL" id="MU827303">
    <property type="protein sequence ID" value="KAJ7365317.1"/>
    <property type="molecule type" value="Genomic_DNA"/>
</dbReference>
<dbReference type="Pfam" id="PF04326">
    <property type="entry name" value="SLFN_AlbA_2"/>
    <property type="match status" value="1"/>
</dbReference>
<evidence type="ECO:0000259" key="2">
    <source>
        <dbReference type="Pfam" id="PF04326"/>
    </source>
</evidence>
<evidence type="ECO:0000256" key="1">
    <source>
        <dbReference type="SAM" id="MobiDB-lite"/>
    </source>
</evidence>
<dbReference type="Gene3D" id="3.30.950.30">
    <property type="entry name" value="Schlafen, AAA domain"/>
    <property type="match status" value="1"/>
</dbReference>
<name>A0A9W9YS73_9CNID</name>
<dbReference type="InterPro" id="IPR007421">
    <property type="entry name" value="Schlafen_AlbA_2_dom"/>
</dbReference>
<proteinExistence type="predicted"/>
<reference evidence="3" key="1">
    <citation type="submission" date="2023-01" db="EMBL/GenBank/DDBJ databases">
        <title>Genome assembly of the deep-sea coral Lophelia pertusa.</title>
        <authorList>
            <person name="Herrera S."/>
            <person name="Cordes E."/>
        </authorList>
    </citation>
    <scope>NUCLEOTIDE SEQUENCE</scope>
    <source>
        <strain evidence="3">USNM1676648</strain>
        <tissue evidence="3">Polyp</tissue>
    </source>
</reference>
<accession>A0A9W9YS73</accession>
<feature type="compositionally biased region" description="Polar residues" evidence="1">
    <location>
        <begin position="31"/>
        <end position="45"/>
    </location>
</feature>
<gene>
    <name evidence="3" type="ORF">OS493_005421</name>
</gene>
<keyword evidence="4" id="KW-1185">Reference proteome</keyword>
<evidence type="ECO:0000313" key="3">
    <source>
        <dbReference type="EMBL" id="KAJ7365317.1"/>
    </source>
</evidence>
<evidence type="ECO:0000313" key="4">
    <source>
        <dbReference type="Proteomes" id="UP001163046"/>
    </source>
</evidence>
<dbReference type="OrthoDB" id="10462121at2759"/>
<protein>
    <recommendedName>
        <fullName evidence="2">Schlafen AlbA-2 domain-containing protein</fullName>
    </recommendedName>
</protein>
<sequence>MADVVAPTGGPKKDSPRSITPDGELLPSPTRVDSSVLDNKKSVSGAQGPFGTVENTDKIDNHLSIDELSKRTPADGEVITVKGLCSSRPRNYGGAGTVLLRNDPIKGGTFLELKVDIRACPDSTVLTKHIISTILNMKLGEPLFVRGKIERLDKGLTSMKKGFEILPFKIVVDSDQHAAFRKDVKVQRSYLRQLSRPWPTECGIFPAEGSTQEPLFQNEILESTRGILYCPPDAPSDGTVMGSRVSRDAIIQKRDDLVRAVGGILPSVDKTIAICTTAAQAHELVEKEKDFVAAMWLQSKTLCSVEDLEETEEISILFRIHVVKGTSVVNFVKPEHTHAYIRVGTETKLMTDYEDLFNHLESLASRNIPKKTPTCIDQEVDKASVYEVSEKSYHLFKKVSFETDKTEFKVIFGDPKKIILNDYVKKYSASFLNSDGGDILFGIEEDRTTKFGFAVGVSMSVNDRMELVQESSKMICNFWPPVDSCQFFMKFIEVKCDMAKSVLKYPKTYVGREEKFVAVILQNTSNVSKLANFARTKIGQIAALRLKTIAWDY</sequence>
<dbReference type="Proteomes" id="UP001163046">
    <property type="component" value="Unassembled WGS sequence"/>
</dbReference>
<feature type="domain" description="Schlafen AlbA-2" evidence="2">
    <location>
        <begin position="402"/>
        <end position="469"/>
    </location>
</feature>